<dbReference type="AlphaFoldDB" id="A0A814HQH3"/>
<gene>
    <name evidence="7" type="ORF">RFH988_LOCUS14799</name>
</gene>
<reference evidence="7" key="1">
    <citation type="submission" date="2021-02" db="EMBL/GenBank/DDBJ databases">
        <authorList>
            <person name="Nowell W R."/>
        </authorList>
    </citation>
    <scope>NUCLEOTIDE SEQUENCE</scope>
</reference>
<dbReference type="SUPFAM" id="SSF81321">
    <property type="entry name" value="Family A G protein-coupled receptor-like"/>
    <property type="match status" value="1"/>
</dbReference>
<feature type="transmembrane region" description="Helical" evidence="5">
    <location>
        <begin position="367"/>
        <end position="385"/>
    </location>
</feature>
<evidence type="ECO:0000256" key="2">
    <source>
        <dbReference type="ARBA" id="ARBA00022692"/>
    </source>
</evidence>
<dbReference type="InterPro" id="IPR017452">
    <property type="entry name" value="GPCR_Rhodpsn_7TM"/>
</dbReference>
<proteinExistence type="predicted"/>
<feature type="transmembrane region" description="Helical" evidence="5">
    <location>
        <begin position="405"/>
        <end position="425"/>
    </location>
</feature>
<dbReference type="GO" id="GO:0016020">
    <property type="term" value="C:membrane"/>
    <property type="evidence" value="ECO:0007669"/>
    <property type="project" value="UniProtKB-SubCell"/>
</dbReference>
<evidence type="ECO:0000256" key="1">
    <source>
        <dbReference type="ARBA" id="ARBA00004370"/>
    </source>
</evidence>
<protein>
    <recommendedName>
        <fullName evidence="6">G-protein coupled receptors family 1 profile domain-containing protein</fullName>
    </recommendedName>
</protein>
<evidence type="ECO:0000256" key="4">
    <source>
        <dbReference type="ARBA" id="ARBA00023136"/>
    </source>
</evidence>
<dbReference type="Gene3D" id="1.20.1070.10">
    <property type="entry name" value="Rhodopsin 7-helix transmembrane proteins"/>
    <property type="match status" value="1"/>
</dbReference>
<feature type="domain" description="G-protein coupled receptors family 1 profile" evidence="6">
    <location>
        <begin position="303"/>
        <end position="557"/>
    </location>
</feature>
<feature type="transmembrane region" description="Helical" evidence="5">
    <location>
        <begin position="325"/>
        <end position="347"/>
    </location>
</feature>
<dbReference type="PROSITE" id="PS50262">
    <property type="entry name" value="G_PROTEIN_RECEP_F1_2"/>
    <property type="match status" value="1"/>
</dbReference>
<feature type="transmembrane region" description="Helical" evidence="5">
    <location>
        <begin position="500"/>
        <end position="522"/>
    </location>
</feature>
<keyword evidence="3 5" id="KW-1133">Transmembrane helix</keyword>
<keyword evidence="2 5" id="KW-0812">Transmembrane</keyword>
<accession>A0A814HQH3</accession>
<keyword evidence="4 5" id="KW-0472">Membrane</keyword>
<feature type="transmembrane region" description="Helical" evidence="5">
    <location>
        <begin position="528"/>
        <end position="552"/>
    </location>
</feature>
<comment type="subcellular location">
    <subcellularLocation>
        <location evidence="1">Membrane</location>
    </subcellularLocation>
</comment>
<feature type="transmembrane region" description="Helical" evidence="5">
    <location>
        <begin position="296"/>
        <end position="313"/>
    </location>
</feature>
<evidence type="ECO:0000313" key="8">
    <source>
        <dbReference type="Proteomes" id="UP000663882"/>
    </source>
</evidence>
<dbReference type="EMBL" id="CAJNOO010000696">
    <property type="protein sequence ID" value="CAF1013309.1"/>
    <property type="molecule type" value="Genomic_DNA"/>
</dbReference>
<dbReference type="Proteomes" id="UP000663882">
    <property type="component" value="Unassembled WGS sequence"/>
</dbReference>
<dbReference type="CDD" id="cd00637">
    <property type="entry name" value="7tm_classA_rhodopsin-like"/>
    <property type="match status" value="1"/>
</dbReference>
<evidence type="ECO:0000259" key="6">
    <source>
        <dbReference type="PROSITE" id="PS50262"/>
    </source>
</evidence>
<dbReference type="OrthoDB" id="10042731at2759"/>
<evidence type="ECO:0000256" key="3">
    <source>
        <dbReference type="ARBA" id="ARBA00022989"/>
    </source>
</evidence>
<evidence type="ECO:0000313" key="7">
    <source>
        <dbReference type="EMBL" id="CAF1013309.1"/>
    </source>
</evidence>
<organism evidence="7 8">
    <name type="scientific">Rotaria sordida</name>
    <dbReference type="NCBI Taxonomy" id="392033"/>
    <lineage>
        <taxon>Eukaryota</taxon>
        <taxon>Metazoa</taxon>
        <taxon>Spiralia</taxon>
        <taxon>Gnathifera</taxon>
        <taxon>Rotifera</taxon>
        <taxon>Eurotatoria</taxon>
        <taxon>Bdelloidea</taxon>
        <taxon>Philodinida</taxon>
        <taxon>Philodinidae</taxon>
        <taxon>Rotaria</taxon>
    </lineage>
</organism>
<comment type="caution">
    <text evidence="7">The sequence shown here is derived from an EMBL/GenBank/DDBJ whole genome shotgun (WGS) entry which is preliminary data.</text>
</comment>
<name>A0A814HQH3_9BILA</name>
<sequence length="575" mass="65988">MMLEYTILWLDGNSSDPMSSFRAKLGNAQTFTNVNDCIEYIKSHSKELIYLIVSGSLAKEIIPIIYESSNIIEIFLFCGSISAYAEWAMDYCDKMMIFDHGDDLLERLWNDLQNKLREHAKICLKLAEEHKQRALQFKKPCGSTSIIHKPTESSDPMDQLLSQLNDLVEYSITIKFVNVQQHVLYIQSDVQNDEVAFAQINQAYQQKLYNATICKYLRSLPLSADIQDRVIDNYLMQKVEDIKINYKQCQDVLDCGEKRSQTNSLSVSTEDMIATAKNIYTGMLAAGSKLIKHIKWSNMAILLSILFLCIIILDKTCHTVPMMMTANTCLSAIAAGCSLLSICIFTLENDINQISYEDSLCILRDYFGYASCAVLDYSFLLQSIYRNITVVYPFRLFLQSAKFQALLICSTWIFSYVSPVAFIFTNSVIYNVDNQICQLPLRLSFPIIYVLCCVYMIPVSLIMFIYIKLVRYVKEMNRHVTPVNVLTRAEKELRMVQRTVIIITILLTLGIPYTIIVFISFFTNPPKYHFRITFIFVDVSLVFVMIALFKFTDPLRTSLMRRVNGRINTVVAAMT</sequence>
<feature type="transmembrane region" description="Helical" evidence="5">
    <location>
        <begin position="445"/>
        <end position="467"/>
    </location>
</feature>
<evidence type="ECO:0000256" key="5">
    <source>
        <dbReference type="SAM" id="Phobius"/>
    </source>
</evidence>